<evidence type="ECO:0000256" key="3">
    <source>
        <dbReference type="ARBA" id="ARBA00023082"/>
    </source>
</evidence>
<evidence type="ECO:0000259" key="6">
    <source>
        <dbReference type="Pfam" id="PF04542"/>
    </source>
</evidence>
<comment type="similarity">
    <text evidence="1">Belongs to the sigma-70 factor family. ECF subfamily.</text>
</comment>
<evidence type="ECO:0000256" key="4">
    <source>
        <dbReference type="ARBA" id="ARBA00023125"/>
    </source>
</evidence>
<name>A0A4D7AUP7_9HYPH</name>
<dbReference type="NCBIfam" id="NF009165">
    <property type="entry name" value="PRK12512.1"/>
    <property type="match status" value="1"/>
</dbReference>
<dbReference type="GO" id="GO:0006352">
    <property type="term" value="P:DNA-templated transcription initiation"/>
    <property type="evidence" value="ECO:0007669"/>
    <property type="project" value="InterPro"/>
</dbReference>
<dbReference type="RefSeq" id="WP_136960861.1">
    <property type="nucleotide sequence ID" value="NZ_CP039690.1"/>
</dbReference>
<dbReference type="PANTHER" id="PTHR43133">
    <property type="entry name" value="RNA POLYMERASE ECF-TYPE SIGMA FACTO"/>
    <property type="match status" value="1"/>
</dbReference>
<dbReference type="GO" id="GO:0003677">
    <property type="term" value="F:DNA binding"/>
    <property type="evidence" value="ECO:0007669"/>
    <property type="project" value="UniProtKB-KW"/>
</dbReference>
<feature type="domain" description="RNA polymerase sigma factor 70 region 4 type 2" evidence="7">
    <location>
        <begin position="199"/>
        <end position="247"/>
    </location>
</feature>
<evidence type="ECO:0000259" key="7">
    <source>
        <dbReference type="Pfam" id="PF08281"/>
    </source>
</evidence>
<dbReference type="Gene3D" id="1.10.10.10">
    <property type="entry name" value="Winged helix-like DNA-binding domain superfamily/Winged helix DNA-binding domain"/>
    <property type="match status" value="1"/>
</dbReference>
<gene>
    <name evidence="8" type="ORF">E8M01_15070</name>
</gene>
<dbReference type="AlphaFoldDB" id="A0A4D7AUP7"/>
<dbReference type="InterPro" id="IPR013249">
    <property type="entry name" value="RNA_pol_sigma70_r4_t2"/>
</dbReference>
<evidence type="ECO:0000256" key="1">
    <source>
        <dbReference type="ARBA" id="ARBA00010641"/>
    </source>
</evidence>
<evidence type="ECO:0000313" key="9">
    <source>
        <dbReference type="Proteomes" id="UP000298781"/>
    </source>
</evidence>
<keyword evidence="4" id="KW-0238">DNA-binding</keyword>
<proteinExistence type="inferred from homology"/>
<sequence length="258" mass="27731">MACSGKARRASWPLHLALQAAAHCKPRRIASAAVFAARAKDVTSGRAAEWWPRHDNPTAPAVTFGRYVTNKGNGSEVRDRDDEWRALMRAGLAGDAAAYGRLLGELAPFLRMIARSGLARAGRSTAEAEDIVQEVLIAIHTKRTSWIATQPLVPWVRAILRHKLIDALRRRGSTGEVDIDALAEVVAAPSNEPEIATRDVLKLAENLPGGQKAVIRAMFVDGHNTAETASALSMSEGAVRVALHRGLSGLAKMLRGSV</sequence>
<dbReference type="KEGG" id="pstg:E8M01_15070"/>
<dbReference type="Gene3D" id="1.10.1740.10">
    <property type="match status" value="1"/>
</dbReference>
<keyword evidence="9" id="KW-1185">Reference proteome</keyword>
<dbReference type="InterPro" id="IPR014284">
    <property type="entry name" value="RNA_pol_sigma-70_dom"/>
</dbReference>
<dbReference type="InterPro" id="IPR007627">
    <property type="entry name" value="RNA_pol_sigma70_r2"/>
</dbReference>
<dbReference type="InterPro" id="IPR039425">
    <property type="entry name" value="RNA_pol_sigma-70-like"/>
</dbReference>
<dbReference type="PANTHER" id="PTHR43133:SF58">
    <property type="entry name" value="ECF RNA POLYMERASE SIGMA FACTOR SIGD"/>
    <property type="match status" value="1"/>
</dbReference>
<reference evidence="8 9" key="1">
    <citation type="submission" date="2019-04" db="EMBL/GenBank/DDBJ databases">
        <title>Phreatobacter aquaticus sp. nov.</title>
        <authorList>
            <person name="Choi A."/>
        </authorList>
    </citation>
    <scope>NUCLEOTIDE SEQUENCE [LARGE SCALE GENOMIC DNA]</scope>
    <source>
        <strain evidence="8 9">KCTC 52518</strain>
    </source>
</reference>
<keyword evidence="5" id="KW-0804">Transcription</keyword>
<dbReference type="Pfam" id="PF04542">
    <property type="entry name" value="Sigma70_r2"/>
    <property type="match status" value="1"/>
</dbReference>
<feature type="domain" description="RNA polymerase sigma-70 region 2" evidence="6">
    <location>
        <begin position="108"/>
        <end position="172"/>
    </location>
</feature>
<dbReference type="InterPro" id="IPR013324">
    <property type="entry name" value="RNA_pol_sigma_r3/r4-like"/>
</dbReference>
<organism evidence="8 9">
    <name type="scientific">Phreatobacter stygius</name>
    <dbReference type="NCBI Taxonomy" id="1940610"/>
    <lineage>
        <taxon>Bacteria</taxon>
        <taxon>Pseudomonadati</taxon>
        <taxon>Pseudomonadota</taxon>
        <taxon>Alphaproteobacteria</taxon>
        <taxon>Hyphomicrobiales</taxon>
        <taxon>Phreatobacteraceae</taxon>
        <taxon>Phreatobacter</taxon>
    </lineage>
</organism>
<dbReference type="InterPro" id="IPR036388">
    <property type="entry name" value="WH-like_DNA-bd_sf"/>
</dbReference>
<evidence type="ECO:0000256" key="5">
    <source>
        <dbReference type="ARBA" id="ARBA00023163"/>
    </source>
</evidence>
<dbReference type="Pfam" id="PF08281">
    <property type="entry name" value="Sigma70_r4_2"/>
    <property type="match status" value="1"/>
</dbReference>
<dbReference type="GO" id="GO:0016987">
    <property type="term" value="F:sigma factor activity"/>
    <property type="evidence" value="ECO:0007669"/>
    <property type="project" value="UniProtKB-KW"/>
</dbReference>
<evidence type="ECO:0000313" key="8">
    <source>
        <dbReference type="EMBL" id="QCI65414.1"/>
    </source>
</evidence>
<dbReference type="InterPro" id="IPR013325">
    <property type="entry name" value="RNA_pol_sigma_r2"/>
</dbReference>
<dbReference type="Proteomes" id="UP000298781">
    <property type="component" value="Chromosome"/>
</dbReference>
<protein>
    <submittedName>
        <fullName evidence="8">Sigma-70 family RNA polymerase sigma factor</fullName>
    </submittedName>
</protein>
<dbReference type="SUPFAM" id="SSF88659">
    <property type="entry name" value="Sigma3 and sigma4 domains of RNA polymerase sigma factors"/>
    <property type="match status" value="1"/>
</dbReference>
<accession>A0A4D7AUP7</accession>
<dbReference type="NCBIfam" id="TIGR02937">
    <property type="entry name" value="sigma70-ECF"/>
    <property type="match status" value="1"/>
</dbReference>
<dbReference type="OrthoDB" id="7041663at2"/>
<keyword evidence="3" id="KW-0731">Sigma factor</keyword>
<keyword evidence="2" id="KW-0805">Transcription regulation</keyword>
<dbReference type="EMBL" id="CP039690">
    <property type="protein sequence ID" value="QCI65414.1"/>
    <property type="molecule type" value="Genomic_DNA"/>
</dbReference>
<dbReference type="SUPFAM" id="SSF88946">
    <property type="entry name" value="Sigma2 domain of RNA polymerase sigma factors"/>
    <property type="match status" value="1"/>
</dbReference>
<evidence type="ECO:0000256" key="2">
    <source>
        <dbReference type="ARBA" id="ARBA00023015"/>
    </source>
</evidence>